<evidence type="ECO:0000313" key="2">
    <source>
        <dbReference type="EMBL" id="MEA8801211.1"/>
    </source>
</evidence>
<name>A0AAW9LSP2_KLEAE</name>
<feature type="transmembrane region" description="Helical" evidence="1">
    <location>
        <begin position="92"/>
        <end position="115"/>
    </location>
</feature>
<organism evidence="2 3">
    <name type="scientific">Klebsiella aerogenes</name>
    <name type="common">Enterobacter aerogenes</name>
    <dbReference type="NCBI Taxonomy" id="548"/>
    <lineage>
        <taxon>Bacteria</taxon>
        <taxon>Pseudomonadati</taxon>
        <taxon>Pseudomonadota</taxon>
        <taxon>Gammaproteobacteria</taxon>
        <taxon>Enterobacterales</taxon>
        <taxon>Enterobacteriaceae</taxon>
        <taxon>Klebsiella/Raoultella group</taxon>
        <taxon>Klebsiella</taxon>
    </lineage>
</organism>
<comment type="caution">
    <text evidence="2">The sequence shown here is derived from an EMBL/GenBank/DDBJ whole genome shotgun (WGS) entry which is preliminary data.</text>
</comment>
<feature type="transmembrane region" description="Helical" evidence="1">
    <location>
        <begin position="229"/>
        <end position="251"/>
    </location>
</feature>
<feature type="transmembrane region" description="Helical" evidence="1">
    <location>
        <begin position="21"/>
        <end position="45"/>
    </location>
</feature>
<evidence type="ECO:0000256" key="1">
    <source>
        <dbReference type="SAM" id="Phobius"/>
    </source>
</evidence>
<reference evidence="2" key="1">
    <citation type="journal article" date="2023" name="J. Hosp. Infect.">
        <title>Cross-contamination of carbapenem-resistant Gram-negative bacteria between patients and hospital environment in the first year of a newly built surgical ward.</title>
        <authorList>
            <person name="Boutin S."/>
            <person name="Scherrer M."/>
            <person name="Spath I."/>
            <person name="Kocer K."/>
            <person name="Heeg K."/>
            <person name="Nurjadi D."/>
        </authorList>
    </citation>
    <scope>NUCLEOTIDE SEQUENCE</scope>
    <source>
        <strain evidence="2">KE10384</strain>
    </source>
</reference>
<feature type="transmembrane region" description="Helical" evidence="1">
    <location>
        <begin position="272"/>
        <end position="296"/>
    </location>
</feature>
<dbReference type="AlphaFoldDB" id="A0AAW9LSP2"/>
<keyword evidence="1" id="KW-0812">Transmembrane</keyword>
<feature type="transmembrane region" description="Helical" evidence="1">
    <location>
        <begin position="176"/>
        <end position="195"/>
    </location>
</feature>
<accession>A0AAW9LSP2</accession>
<keyword evidence="1" id="KW-1133">Transmembrane helix</keyword>
<dbReference type="Proteomes" id="UP001303386">
    <property type="component" value="Unassembled WGS sequence"/>
</dbReference>
<feature type="transmembrane region" description="Helical" evidence="1">
    <location>
        <begin position="65"/>
        <end position="85"/>
    </location>
</feature>
<gene>
    <name evidence="2" type="ORF">PZT46_18350</name>
</gene>
<evidence type="ECO:0000313" key="3">
    <source>
        <dbReference type="Proteomes" id="UP001303386"/>
    </source>
</evidence>
<dbReference type="InterPro" id="IPR010295">
    <property type="entry name" value="DUF898"/>
</dbReference>
<feature type="transmembrane region" description="Helical" evidence="1">
    <location>
        <begin position="324"/>
        <end position="346"/>
    </location>
</feature>
<keyword evidence="1" id="KW-0472">Membrane</keyword>
<feature type="transmembrane region" description="Helical" evidence="1">
    <location>
        <begin position="142"/>
        <end position="164"/>
    </location>
</feature>
<dbReference type="EMBL" id="JARELW010000007">
    <property type="protein sequence ID" value="MEA8801211.1"/>
    <property type="molecule type" value="Genomic_DNA"/>
</dbReference>
<protein>
    <submittedName>
        <fullName evidence="2">DUF898 family protein</fullName>
    </submittedName>
</protein>
<dbReference type="RefSeq" id="WP_230250467.1">
    <property type="nucleotide sequence ID" value="NZ_JAJKKF010000014.1"/>
</dbReference>
<sequence>MGYLSLDKGPRVRTFSFSGKGGRYFIICIVNLLLTIITAGIYLPWALMRARRYVYSNMSLDGHAFIYKATGGSILLSLVIIFIIYHIGTFLIVNWFFIPGLIILALLFLSIPFMMVKSVQYQASMTSLNGVRFGFQCPMLSAWWYTFALPLLLIMLLCVVFYFLARFSASWDSGMLRLFMLIVCGTAGLGAIYGISYGKWITLFGNGIRYSTYCSTANITLMECIKKGVIAYLISAPFIIVVILLMGNVFHEVMVSRMLRNDDHIAVIYSQNYWRITLCYMLFFVAMIITFCYFRAMLRNQFLNNLTLADGAIALRSSATVTGIVLRELGLLLVSAITAGLAYPWLKMRYVRWLAEHTHVDGDLDALELKDDPTPPQSGPAMWISRGMMAYIPFL</sequence>
<dbReference type="Pfam" id="PF05987">
    <property type="entry name" value="DUF898"/>
    <property type="match status" value="1"/>
</dbReference>
<proteinExistence type="predicted"/>